<feature type="domain" description="GST N-terminal" evidence="2">
    <location>
        <begin position="16"/>
        <end position="98"/>
    </location>
</feature>
<evidence type="ECO:0008006" key="6">
    <source>
        <dbReference type="Google" id="ProtNLM"/>
    </source>
</evidence>
<evidence type="ECO:0000313" key="5">
    <source>
        <dbReference type="Proteomes" id="UP000277179"/>
    </source>
</evidence>
<dbReference type="InterPro" id="IPR040079">
    <property type="entry name" value="Glutathione_S-Trfase"/>
</dbReference>
<protein>
    <recommendedName>
        <fullName evidence="6">Glutathione S-transferase</fullName>
    </recommendedName>
</protein>
<dbReference type="Proteomes" id="UP000277179">
    <property type="component" value="Unassembled WGS sequence"/>
</dbReference>
<dbReference type="InterPro" id="IPR010987">
    <property type="entry name" value="Glutathione-S-Trfase_C-like"/>
</dbReference>
<dbReference type="SFLD" id="SFLDG01151">
    <property type="entry name" value="Main.2:_Nu-like"/>
    <property type="match status" value="1"/>
</dbReference>
<organism evidence="4 5">
    <name type="scientific">Pseudomonas salomonii</name>
    <dbReference type="NCBI Taxonomy" id="191391"/>
    <lineage>
        <taxon>Bacteria</taxon>
        <taxon>Pseudomonadati</taxon>
        <taxon>Pseudomonadota</taxon>
        <taxon>Gammaproteobacteria</taxon>
        <taxon>Pseudomonadales</taxon>
        <taxon>Pseudomonadaceae</taxon>
        <taxon>Pseudomonas</taxon>
    </lineage>
</organism>
<dbReference type="PANTHER" id="PTHR44051:SF2">
    <property type="entry name" value="HYPOTHETICAL GLUTATHIONE S-TRANSFERASE LIKE PROTEIN"/>
    <property type="match status" value="1"/>
</dbReference>
<comment type="caution">
    <text evidence="4">The sequence shown here is derived from an EMBL/GenBank/DDBJ whole genome shotgun (WGS) entry which is preliminary data.</text>
</comment>
<comment type="similarity">
    <text evidence="1">Belongs to the GST superfamily.</text>
</comment>
<dbReference type="AlphaFoldDB" id="A0A3M4PVF1"/>
<dbReference type="SUPFAM" id="SSF47616">
    <property type="entry name" value="GST C-terminal domain-like"/>
    <property type="match status" value="1"/>
</dbReference>
<dbReference type="InterPro" id="IPR004045">
    <property type="entry name" value="Glutathione_S-Trfase_N"/>
</dbReference>
<dbReference type="InterPro" id="IPR004046">
    <property type="entry name" value="GST_C"/>
</dbReference>
<dbReference type="InterPro" id="IPR036249">
    <property type="entry name" value="Thioredoxin-like_sf"/>
</dbReference>
<reference evidence="4 5" key="1">
    <citation type="submission" date="2018-08" db="EMBL/GenBank/DDBJ databases">
        <title>Recombination of ecologically and evolutionarily significant loci maintains genetic cohesion in the Pseudomonas syringae species complex.</title>
        <authorList>
            <person name="Dillon M."/>
            <person name="Thakur S."/>
            <person name="Almeida R.N.D."/>
            <person name="Weir B.S."/>
            <person name="Guttman D.S."/>
        </authorList>
    </citation>
    <scope>NUCLEOTIDE SEQUENCE [LARGE SCALE GENOMIC DNA]</scope>
    <source>
        <strain evidence="4 5">ICMP 11288</strain>
    </source>
</reference>
<sequence>MRGVNPTTLEPLMSQPAIKLYGFPLSGHSHRVELMLSLLGLPSEFILVDLKQGAQKAPDFIANLNRFGQVPVIDDNGTVLADSNAILLYLANQYGHGQWLPSDPVGQARVQRWLSAAAGQLHAGPAAARLALVFGAEVDTVTAISRSHALLKLVEEQLSQSRFLVGERPSIADVAFYTYVAHAPEGNVSLADYPHVRAWLAGIEALPGFVGMPRSAVGLQST</sequence>
<dbReference type="PROSITE" id="PS50404">
    <property type="entry name" value="GST_NTER"/>
    <property type="match status" value="1"/>
</dbReference>
<dbReference type="Pfam" id="PF00043">
    <property type="entry name" value="GST_C"/>
    <property type="match status" value="1"/>
</dbReference>
<dbReference type="CDD" id="cd03056">
    <property type="entry name" value="GST_N_4"/>
    <property type="match status" value="1"/>
</dbReference>
<dbReference type="Pfam" id="PF02798">
    <property type="entry name" value="GST_N"/>
    <property type="match status" value="1"/>
</dbReference>
<dbReference type="SFLD" id="SFLDG00358">
    <property type="entry name" value="Main_(cytGST)"/>
    <property type="match status" value="1"/>
</dbReference>
<dbReference type="EMBL" id="RBRL01000447">
    <property type="protein sequence ID" value="RMQ81924.1"/>
    <property type="molecule type" value="Genomic_DNA"/>
</dbReference>
<dbReference type="SFLD" id="SFLDS00019">
    <property type="entry name" value="Glutathione_Transferase_(cytos"/>
    <property type="match status" value="1"/>
</dbReference>
<dbReference type="SUPFAM" id="SSF52833">
    <property type="entry name" value="Thioredoxin-like"/>
    <property type="match status" value="1"/>
</dbReference>
<feature type="domain" description="GST C-terminal" evidence="3">
    <location>
        <begin position="103"/>
        <end position="222"/>
    </location>
</feature>
<evidence type="ECO:0000259" key="2">
    <source>
        <dbReference type="PROSITE" id="PS50404"/>
    </source>
</evidence>
<dbReference type="CDD" id="cd03206">
    <property type="entry name" value="GST_C_7"/>
    <property type="match status" value="1"/>
</dbReference>
<accession>A0A3M4PVF1</accession>
<dbReference type="Gene3D" id="3.40.30.10">
    <property type="entry name" value="Glutaredoxin"/>
    <property type="match status" value="1"/>
</dbReference>
<evidence type="ECO:0000256" key="1">
    <source>
        <dbReference type="RuleBase" id="RU003494"/>
    </source>
</evidence>
<evidence type="ECO:0000313" key="4">
    <source>
        <dbReference type="EMBL" id="RMQ81924.1"/>
    </source>
</evidence>
<name>A0A3M4PVF1_9PSED</name>
<dbReference type="PROSITE" id="PS50405">
    <property type="entry name" value="GST_CTER"/>
    <property type="match status" value="1"/>
</dbReference>
<dbReference type="Gene3D" id="1.20.1050.10">
    <property type="match status" value="1"/>
</dbReference>
<dbReference type="InterPro" id="IPR036282">
    <property type="entry name" value="Glutathione-S-Trfase_C_sf"/>
</dbReference>
<evidence type="ECO:0000259" key="3">
    <source>
        <dbReference type="PROSITE" id="PS50405"/>
    </source>
</evidence>
<proteinExistence type="inferred from homology"/>
<dbReference type="PANTHER" id="PTHR44051">
    <property type="entry name" value="GLUTATHIONE S-TRANSFERASE-RELATED"/>
    <property type="match status" value="1"/>
</dbReference>
<gene>
    <name evidence="4" type="ORF">ALP97_03324</name>
</gene>